<organism evidence="2 3">
    <name type="scientific">Sediminitomix flava</name>
    <dbReference type="NCBI Taxonomy" id="379075"/>
    <lineage>
        <taxon>Bacteria</taxon>
        <taxon>Pseudomonadati</taxon>
        <taxon>Bacteroidota</taxon>
        <taxon>Cytophagia</taxon>
        <taxon>Cytophagales</taxon>
        <taxon>Flammeovirgaceae</taxon>
        <taxon>Sediminitomix</taxon>
    </lineage>
</organism>
<dbReference type="InterPro" id="IPR003593">
    <property type="entry name" value="AAA+_ATPase"/>
</dbReference>
<dbReference type="Pfam" id="PF13604">
    <property type="entry name" value="AAA_30"/>
    <property type="match status" value="1"/>
</dbReference>
<dbReference type="SUPFAM" id="SSF52540">
    <property type="entry name" value="P-loop containing nucleoside triphosphate hydrolases"/>
    <property type="match status" value="1"/>
</dbReference>
<sequence length="472" mass="54607">MMEMNPSDYLFQQFKFPPTAGQAKLFDLLNEFILDKGIKRHTFLLRGYAGTGKTSTVNALVRVLRRYNYQTMLLAPTGRAAKVMSYYAKRRSYTIHKIIFKQTEDPDSGVLRFERQRNTSQNTIFIVDEASMINDQADMGNAGLLTELIQYVFQDPKSGNKLLLIGDTAQLPPVHQQISPALDAIVLEKDFHLRLIEHELTQVVRQANESGILVNATGIRQQLTVPDPKITLWTKSYKDVFSMTSERLEDGLLYGYDKFGTENTVIICRSNRQATQYNQYIRRQIHFREEELEPGDQLMIVRNNYHWLPEDSPAGFLANGEFIEVCSVRNIEEMHGHRFADISFKLLDYDDHPIIEAKVLLDTLHSFTPSLSQQENRELYQNVVAEYNDVDSKAKRMKMIRGDQYLNALQIKFSYALTCHKSQGGQWDAVFVDMGYLPNNEIDIDFLRWLYTATTRAQSELFFMNFPSTYFK</sequence>
<comment type="caution">
    <text evidence="2">The sequence shown here is derived from an EMBL/GenBank/DDBJ whole genome shotgun (WGS) entry which is preliminary data.</text>
</comment>
<evidence type="ECO:0000313" key="3">
    <source>
        <dbReference type="Proteomes" id="UP000245535"/>
    </source>
</evidence>
<evidence type="ECO:0000313" key="2">
    <source>
        <dbReference type="EMBL" id="PWJ39324.1"/>
    </source>
</evidence>
<dbReference type="SMART" id="SM00382">
    <property type="entry name" value="AAA"/>
    <property type="match status" value="1"/>
</dbReference>
<protein>
    <submittedName>
        <fullName evidence="2">Exodeoxyribonuclease-5</fullName>
    </submittedName>
</protein>
<dbReference type="AlphaFoldDB" id="A0A315Z6Q4"/>
<reference evidence="2 3" key="1">
    <citation type="submission" date="2018-03" db="EMBL/GenBank/DDBJ databases">
        <title>Genomic Encyclopedia of Archaeal and Bacterial Type Strains, Phase II (KMG-II): from individual species to whole genera.</title>
        <authorList>
            <person name="Goeker M."/>
        </authorList>
    </citation>
    <scope>NUCLEOTIDE SEQUENCE [LARGE SCALE GENOMIC DNA]</scope>
    <source>
        <strain evidence="2 3">DSM 28229</strain>
    </source>
</reference>
<feature type="domain" description="AAA+ ATPase" evidence="1">
    <location>
        <begin position="39"/>
        <end position="197"/>
    </location>
</feature>
<keyword evidence="3" id="KW-1185">Reference proteome</keyword>
<dbReference type="InterPro" id="IPR027785">
    <property type="entry name" value="UvrD-like_helicase_C"/>
</dbReference>
<dbReference type="RefSeq" id="WP_109621260.1">
    <property type="nucleotide sequence ID" value="NZ_QGDO01000006.1"/>
</dbReference>
<dbReference type="Proteomes" id="UP000245535">
    <property type="component" value="Unassembled WGS sequence"/>
</dbReference>
<gene>
    <name evidence="2" type="ORF">BC781_106225</name>
</gene>
<dbReference type="CDD" id="cd18809">
    <property type="entry name" value="SF1_C_RecD"/>
    <property type="match status" value="1"/>
</dbReference>
<dbReference type="InterPro" id="IPR027417">
    <property type="entry name" value="P-loop_NTPase"/>
</dbReference>
<accession>A0A315Z6Q4</accession>
<dbReference type="EMBL" id="QGDO01000006">
    <property type="protein sequence ID" value="PWJ39324.1"/>
    <property type="molecule type" value="Genomic_DNA"/>
</dbReference>
<proteinExistence type="predicted"/>
<dbReference type="CDD" id="cd17933">
    <property type="entry name" value="DEXSc_RecD-like"/>
    <property type="match status" value="1"/>
</dbReference>
<evidence type="ECO:0000259" key="1">
    <source>
        <dbReference type="SMART" id="SM00382"/>
    </source>
</evidence>
<dbReference type="Gene3D" id="3.40.50.300">
    <property type="entry name" value="P-loop containing nucleotide triphosphate hydrolases"/>
    <property type="match status" value="2"/>
</dbReference>
<dbReference type="OrthoDB" id="9803432at2"/>
<dbReference type="InterPro" id="IPR050534">
    <property type="entry name" value="Coronavir_polyprotein_1ab"/>
</dbReference>
<dbReference type="PANTHER" id="PTHR43788">
    <property type="entry name" value="DNA2/NAM7 HELICASE FAMILY MEMBER"/>
    <property type="match status" value="1"/>
</dbReference>
<dbReference type="Pfam" id="PF13538">
    <property type="entry name" value="UvrD_C_2"/>
    <property type="match status" value="1"/>
</dbReference>
<name>A0A315Z6Q4_SEDFL</name>